<protein>
    <submittedName>
        <fullName evidence="4">Cell surface protein</fullName>
    </submittedName>
</protein>
<dbReference type="PATRIC" id="fig|1423792.3.peg.562"/>
<dbReference type="AlphaFoldDB" id="A0A0R1N6T2"/>
<dbReference type="Pfam" id="PF11797">
    <property type="entry name" value="WxLIP_HBD"/>
    <property type="match status" value="1"/>
</dbReference>
<evidence type="ECO:0000313" key="4">
    <source>
        <dbReference type="EMBL" id="KRL11944.1"/>
    </source>
</evidence>
<evidence type="ECO:0000259" key="3">
    <source>
        <dbReference type="Pfam" id="PF11797"/>
    </source>
</evidence>
<dbReference type="EMBL" id="AZEC01000010">
    <property type="protein sequence ID" value="KRL11944.1"/>
    <property type="molecule type" value="Genomic_DNA"/>
</dbReference>
<dbReference type="InterPro" id="IPR010317">
    <property type="entry name" value="WxLIP_PGBD"/>
</dbReference>
<proteinExistence type="predicted"/>
<keyword evidence="1" id="KW-0472">Membrane</keyword>
<dbReference type="Pfam" id="PF06030">
    <property type="entry name" value="WxLIP_PGBD"/>
    <property type="match status" value="1"/>
</dbReference>
<feature type="domain" description="WxL Interacting Protein peptidoglycan binding" evidence="2">
    <location>
        <begin position="17"/>
        <end position="136"/>
    </location>
</feature>
<organism evidence="4 5">
    <name type="scientific">Schleiferilactobacillus perolens DSM 12744</name>
    <dbReference type="NCBI Taxonomy" id="1423792"/>
    <lineage>
        <taxon>Bacteria</taxon>
        <taxon>Bacillati</taxon>
        <taxon>Bacillota</taxon>
        <taxon>Bacilli</taxon>
        <taxon>Lactobacillales</taxon>
        <taxon>Lactobacillaceae</taxon>
        <taxon>Schleiferilactobacillus</taxon>
    </lineage>
</organism>
<feature type="domain" description="WxL Interacting Protein host binding" evidence="3">
    <location>
        <begin position="151"/>
        <end position="291"/>
    </location>
</feature>
<reference evidence="4 5" key="1">
    <citation type="journal article" date="2015" name="Genome Announc.">
        <title>Expanding the biotechnology potential of lactobacilli through comparative genomics of 213 strains and associated genera.</title>
        <authorList>
            <person name="Sun Z."/>
            <person name="Harris H.M."/>
            <person name="McCann A."/>
            <person name="Guo C."/>
            <person name="Argimon S."/>
            <person name="Zhang W."/>
            <person name="Yang X."/>
            <person name="Jeffery I.B."/>
            <person name="Cooney J.C."/>
            <person name="Kagawa T.F."/>
            <person name="Liu W."/>
            <person name="Song Y."/>
            <person name="Salvetti E."/>
            <person name="Wrobel A."/>
            <person name="Rasinkangas P."/>
            <person name="Parkhill J."/>
            <person name="Rea M.C."/>
            <person name="O'Sullivan O."/>
            <person name="Ritari J."/>
            <person name="Douillard F.P."/>
            <person name="Paul Ross R."/>
            <person name="Yang R."/>
            <person name="Briner A.E."/>
            <person name="Felis G.E."/>
            <person name="de Vos W.M."/>
            <person name="Barrangou R."/>
            <person name="Klaenhammer T.R."/>
            <person name="Caufield P.W."/>
            <person name="Cui Y."/>
            <person name="Zhang H."/>
            <person name="O'Toole P.W."/>
        </authorList>
    </citation>
    <scope>NUCLEOTIDE SEQUENCE [LARGE SCALE GENOMIC DNA]</scope>
    <source>
        <strain evidence="4 5">DSM 12744</strain>
    </source>
</reference>
<feature type="transmembrane region" description="Helical" evidence="1">
    <location>
        <begin position="300"/>
        <end position="321"/>
    </location>
</feature>
<name>A0A0R1N6T2_9LACO</name>
<evidence type="ECO:0000259" key="2">
    <source>
        <dbReference type="Pfam" id="PF06030"/>
    </source>
</evidence>
<gene>
    <name evidence="4" type="ORF">FD09_GL000553</name>
</gene>
<dbReference type="InterPro" id="IPR021759">
    <property type="entry name" value="WxLIP_HBD"/>
</dbReference>
<evidence type="ECO:0000313" key="5">
    <source>
        <dbReference type="Proteomes" id="UP000051330"/>
    </source>
</evidence>
<comment type="caution">
    <text evidence="4">The sequence shown here is derived from an EMBL/GenBank/DDBJ whole genome shotgun (WGS) entry which is preliminary data.</text>
</comment>
<keyword evidence="1" id="KW-1133">Transmembrane helix</keyword>
<keyword evidence="1" id="KW-0812">Transmembrane</keyword>
<accession>A0A0R1N6T2</accession>
<sequence length="338" mass="37842">MLLLFMGQQAHAVGAGFSISPVYPDNQVGGDNGAFNIIAKPGTRQELGLKLVNKENKDRIIQVKLNTSFTDSDGSIQYTQPKSQIAKDNTIKYYVSDFVPKPQVQNVKINAQSTGYVMFNLDIPSSGWQGYLLGGFIAIPMNEDTTTTEQKGTLLHQRFGLTVPLAMRTDANYSSTIKLRLNTIRPKMLPMNTLGIAVNVQNTRPTYTQNDLNINATVTRKGSKKVLHSAKVTKTSFAPNSNYDFGISWQGKPLEPGKYHLSWKSNIGGVQNWNFERDFTISNADAQRLNNQAGFKPNYLWLWIILAILLIVLIIVIAYYYGRKKNKQNNNPTRSTRS</sequence>
<dbReference type="STRING" id="1423792.FD09_GL000553"/>
<dbReference type="Proteomes" id="UP000051330">
    <property type="component" value="Unassembled WGS sequence"/>
</dbReference>
<keyword evidence="5" id="KW-1185">Reference proteome</keyword>
<evidence type="ECO:0000256" key="1">
    <source>
        <dbReference type="SAM" id="Phobius"/>
    </source>
</evidence>